<accession>A0A1M6PU39</accession>
<proteinExistence type="predicted"/>
<organism evidence="1 2">
    <name type="scientific">Reichenbachiella agariperforans</name>
    <dbReference type="NCBI Taxonomy" id="156994"/>
    <lineage>
        <taxon>Bacteria</taxon>
        <taxon>Pseudomonadati</taxon>
        <taxon>Bacteroidota</taxon>
        <taxon>Cytophagia</taxon>
        <taxon>Cytophagales</taxon>
        <taxon>Reichenbachiellaceae</taxon>
        <taxon>Reichenbachiella</taxon>
    </lineage>
</organism>
<dbReference type="AlphaFoldDB" id="A0A1M6PU39"/>
<gene>
    <name evidence="1" type="ORF">SAMN04488028_10337</name>
</gene>
<reference evidence="2" key="1">
    <citation type="submission" date="2016-11" db="EMBL/GenBank/DDBJ databases">
        <authorList>
            <person name="Varghese N."/>
            <person name="Submissions S."/>
        </authorList>
    </citation>
    <scope>NUCLEOTIDE SEQUENCE [LARGE SCALE GENOMIC DNA]</scope>
    <source>
        <strain evidence="2">DSM 26134</strain>
    </source>
</reference>
<evidence type="ECO:0000313" key="2">
    <source>
        <dbReference type="Proteomes" id="UP000184474"/>
    </source>
</evidence>
<dbReference type="STRING" id="156994.SAMN04488028_10337"/>
<evidence type="ECO:0000313" key="1">
    <source>
        <dbReference type="EMBL" id="SHK11432.1"/>
    </source>
</evidence>
<dbReference type="RefSeq" id="WP_084190477.1">
    <property type="nucleotide sequence ID" value="NZ_FRAA01000003.1"/>
</dbReference>
<keyword evidence="2" id="KW-1185">Reference proteome</keyword>
<dbReference type="EMBL" id="FRAA01000003">
    <property type="protein sequence ID" value="SHK11432.1"/>
    <property type="molecule type" value="Genomic_DNA"/>
</dbReference>
<name>A0A1M6PU39_REIAG</name>
<sequence>MIDQIKNSIFSKVLWGFMGLYLLNISVDTADPYPDHIPEDLSINDQESIIEIIVEKVLGYDDAIKEYDDHDTEDHNKKANFKIELIAQFSIDSTINQPSFDSVKRAFPRYNTSLINGFHKIDTPPPKA</sequence>
<dbReference type="Proteomes" id="UP000184474">
    <property type="component" value="Unassembled WGS sequence"/>
</dbReference>
<protein>
    <submittedName>
        <fullName evidence="1">Uncharacterized protein</fullName>
    </submittedName>
</protein>